<dbReference type="PANTHER" id="PTHR37610">
    <property type="entry name" value="CCHC-TYPE DOMAIN-CONTAINING PROTEIN"/>
    <property type="match status" value="1"/>
</dbReference>
<keyword evidence="4" id="KW-1185">Reference proteome</keyword>
<proteinExistence type="predicted"/>
<dbReference type="Proteomes" id="UP001231189">
    <property type="component" value="Unassembled WGS sequence"/>
</dbReference>
<evidence type="ECO:0000259" key="2">
    <source>
        <dbReference type="Pfam" id="PF13976"/>
    </source>
</evidence>
<dbReference type="AlphaFoldDB" id="A0AAD8QGZ4"/>
<dbReference type="EMBL" id="JAUUTY010000234">
    <property type="protein sequence ID" value="KAK1602535.1"/>
    <property type="molecule type" value="Genomic_DNA"/>
</dbReference>
<reference evidence="3" key="1">
    <citation type="submission" date="2023-07" db="EMBL/GenBank/DDBJ databases">
        <title>A chromosome-level genome assembly of Lolium multiflorum.</title>
        <authorList>
            <person name="Chen Y."/>
            <person name="Copetti D."/>
            <person name="Kolliker R."/>
            <person name="Studer B."/>
        </authorList>
    </citation>
    <scope>NUCLEOTIDE SEQUENCE</scope>
    <source>
        <strain evidence="3">02402/16</strain>
        <tissue evidence="3">Leaf</tissue>
    </source>
</reference>
<dbReference type="Pfam" id="PF13976">
    <property type="entry name" value="gag_pre-integrs"/>
    <property type="match status" value="1"/>
</dbReference>
<organism evidence="3 4">
    <name type="scientific">Lolium multiflorum</name>
    <name type="common">Italian ryegrass</name>
    <name type="synonym">Lolium perenne subsp. multiflorum</name>
    <dbReference type="NCBI Taxonomy" id="4521"/>
    <lineage>
        <taxon>Eukaryota</taxon>
        <taxon>Viridiplantae</taxon>
        <taxon>Streptophyta</taxon>
        <taxon>Embryophyta</taxon>
        <taxon>Tracheophyta</taxon>
        <taxon>Spermatophyta</taxon>
        <taxon>Magnoliopsida</taxon>
        <taxon>Liliopsida</taxon>
        <taxon>Poales</taxon>
        <taxon>Poaceae</taxon>
        <taxon>BOP clade</taxon>
        <taxon>Pooideae</taxon>
        <taxon>Poodae</taxon>
        <taxon>Poeae</taxon>
        <taxon>Poeae Chloroplast Group 2 (Poeae type)</taxon>
        <taxon>Loliodinae</taxon>
        <taxon>Loliinae</taxon>
        <taxon>Lolium</taxon>
    </lineage>
</organism>
<dbReference type="PANTHER" id="PTHR37610:SF40">
    <property type="entry name" value="OS01G0909600 PROTEIN"/>
    <property type="match status" value="1"/>
</dbReference>
<dbReference type="InterPro" id="IPR025724">
    <property type="entry name" value="GAG-pre-integrase_dom"/>
</dbReference>
<feature type="domain" description="GAG-pre-integrase" evidence="2">
    <location>
        <begin position="374"/>
        <end position="416"/>
    </location>
</feature>
<gene>
    <name evidence="3" type="ORF">QYE76_017966</name>
</gene>
<feature type="region of interest" description="Disordered" evidence="1">
    <location>
        <begin position="492"/>
        <end position="569"/>
    </location>
</feature>
<feature type="region of interest" description="Disordered" evidence="1">
    <location>
        <begin position="427"/>
        <end position="454"/>
    </location>
</feature>
<protein>
    <recommendedName>
        <fullName evidence="2">GAG-pre-integrase domain-containing protein</fullName>
    </recommendedName>
</protein>
<name>A0AAD8QGZ4_LOLMU</name>
<evidence type="ECO:0000313" key="3">
    <source>
        <dbReference type="EMBL" id="KAK1602535.1"/>
    </source>
</evidence>
<comment type="caution">
    <text evidence="3">The sequence shown here is derived from an EMBL/GenBank/DDBJ whole genome shotgun (WGS) entry which is preliminary data.</text>
</comment>
<evidence type="ECO:0000313" key="4">
    <source>
        <dbReference type="Proteomes" id="UP001231189"/>
    </source>
</evidence>
<accession>A0AAD8QGZ4</accession>
<feature type="compositionally biased region" description="Low complexity" evidence="1">
    <location>
        <begin position="529"/>
        <end position="543"/>
    </location>
</feature>
<evidence type="ECO:0000256" key="1">
    <source>
        <dbReference type="SAM" id="MobiDB-lite"/>
    </source>
</evidence>
<sequence>MRGLRLWGVLSGEVSCPPRPVAPTVPVAPPPVALAPDATQADKDAAKSADDTALADYDRKVQDHSTAVATYRLDLTEYTQWIDEDARAAAVLTSSVLPQYAAEFMGLPTAAAQWAFLRQRYQPSGDALYLSVVRQEHALQQGDSTIDEFYTQSAAIWRQLDSLRTAVCATCPCCLTVRADLEFQRVFEFLSRLRKEFEPRRAQLLARGRVPLSEVLAELRAEETRLRGAGLLEVPSVLAARGPPVPSARGPPMPPTSLRPPAQPILPTPPFQGHYPWSSWSARWYRLFLDGYCWFCAWLFWHRATTTFHTVSLKMNLFSASQLTDSGCRVILDADSCAVQDRRTQALVGAGPRSLESPGLWELDWLRVPSAATSSASSPAVAASVTGSFQQWHHRLGHLCGSRLSSLVRRGLLGEVDAGWLLDTSASRPTSASPPIVDATPWPRSPPSGPTTQNPAIYVKVNSFLSMVDLNTNLNGMLPHAYHHDVYRCRRRQGPREKEPPLCMEEEEGGRGPAGQTGPQTRQPGAEAGQTGPQTGQTGPQTGRAQASYRKPTGRNLRGFRFAAGRPDQ</sequence>